<evidence type="ECO:0000313" key="2">
    <source>
        <dbReference type="EMBL" id="VVA17887.1"/>
    </source>
</evidence>
<dbReference type="AlphaFoldDB" id="A0A5E4EQ78"/>
<dbReference type="InParanoid" id="A0A5E4EQ78"/>
<organism evidence="2 3">
    <name type="scientific">Prunus dulcis</name>
    <name type="common">Almond</name>
    <name type="synonym">Amygdalus dulcis</name>
    <dbReference type="NCBI Taxonomy" id="3755"/>
    <lineage>
        <taxon>Eukaryota</taxon>
        <taxon>Viridiplantae</taxon>
        <taxon>Streptophyta</taxon>
        <taxon>Embryophyta</taxon>
        <taxon>Tracheophyta</taxon>
        <taxon>Spermatophyta</taxon>
        <taxon>Magnoliopsida</taxon>
        <taxon>eudicotyledons</taxon>
        <taxon>Gunneridae</taxon>
        <taxon>Pentapetalae</taxon>
        <taxon>rosids</taxon>
        <taxon>fabids</taxon>
        <taxon>Rosales</taxon>
        <taxon>Rosaceae</taxon>
        <taxon>Amygdaloideae</taxon>
        <taxon>Amygdaleae</taxon>
        <taxon>Prunus</taxon>
    </lineage>
</organism>
<dbReference type="EMBL" id="CABIKO010000027">
    <property type="protein sequence ID" value="VVA17887.1"/>
    <property type="molecule type" value="Genomic_DNA"/>
</dbReference>
<accession>A0A5E4EQ78</accession>
<name>A0A5E4EQ78_PRUDU</name>
<gene>
    <name evidence="2" type="ORF">ALMOND_2B011437</name>
</gene>
<protein>
    <submittedName>
        <fullName evidence="2">PREDICTED: PRUPE_3G061500</fullName>
    </submittedName>
</protein>
<keyword evidence="1" id="KW-0812">Transmembrane</keyword>
<evidence type="ECO:0000313" key="3">
    <source>
        <dbReference type="Proteomes" id="UP000327085"/>
    </source>
</evidence>
<reference evidence="3" key="1">
    <citation type="journal article" date="2020" name="Plant J.">
        <title>Transposons played a major role in the diversification between the closely related almond and peach genomes: results from the almond genome sequence.</title>
        <authorList>
            <person name="Alioto T."/>
            <person name="Alexiou K.G."/>
            <person name="Bardil A."/>
            <person name="Barteri F."/>
            <person name="Castanera R."/>
            <person name="Cruz F."/>
            <person name="Dhingra A."/>
            <person name="Duval H."/>
            <person name="Fernandez I Marti A."/>
            <person name="Frias L."/>
            <person name="Galan B."/>
            <person name="Garcia J.L."/>
            <person name="Howad W."/>
            <person name="Gomez-Garrido J."/>
            <person name="Gut M."/>
            <person name="Julca I."/>
            <person name="Morata J."/>
            <person name="Puigdomenech P."/>
            <person name="Ribeca P."/>
            <person name="Rubio Cabetas M.J."/>
            <person name="Vlasova A."/>
            <person name="Wirthensohn M."/>
            <person name="Garcia-Mas J."/>
            <person name="Gabaldon T."/>
            <person name="Casacuberta J.M."/>
            <person name="Arus P."/>
        </authorList>
    </citation>
    <scope>NUCLEOTIDE SEQUENCE [LARGE SCALE GENOMIC DNA]</scope>
    <source>
        <strain evidence="3">cv. Texas</strain>
    </source>
</reference>
<feature type="transmembrane region" description="Helical" evidence="1">
    <location>
        <begin position="163"/>
        <end position="189"/>
    </location>
</feature>
<keyword evidence="1" id="KW-1133">Transmembrane helix</keyword>
<evidence type="ECO:0000256" key="1">
    <source>
        <dbReference type="SAM" id="Phobius"/>
    </source>
</evidence>
<proteinExistence type="predicted"/>
<dbReference type="Gramene" id="VVA17887">
    <property type="protein sequence ID" value="VVA17887"/>
    <property type="gene ID" value="Prudul26B011437"/>
</dbReference>
<keyword evidence="1" id="KW-0472">Membrane</keyword>
<dbReference type="Proteomes" id="UP000327085">
    <property type="component" value="Chromosome 1"/>
</dbReference>
<sequence>MGELLGELGELIRSHGLLGLYAVQRCVNRVAMPVPRPRTHLSTKLYTCLCVASGILEFWVGGSIVELGSELLDVHVGAEEVVLGAAQLLEAAEWAVERVLEQIQVVGDPKLDFDWARRWYISVCFNVQRVVFSGGFIIKMPMLTASSTIVSSPLLPTDFEMRYFFHQFVFSLFTDFLAFVFFIAMIFLLSSKVLTFRLTWVLSGRGLNLTD</sequence>